<dbReference type="SUPFAM" id="SSF158446">
    <property type="entry name" value="IVS-encoded protein-like"/>
    <property type="match status" value="1"/>
</dbReference>
<dbReference type="InterPro" id="IPR055360">
    <property type="entry name" value="bAvd"/>
</dbReference>
<proteinExistence type="predicted"/>
<name>A0A1F7VCH7_9BACT</name>
<protein>
    <recommendedName>
        <fullName evidence="1">bAvd-like domain-containing protein</fullName>
    </recommendedName>
</protein>
<comment type="caution">
    <text evidence="2">The sequence shown here is derived from an EMBL/GenBank/DDBJ whole genome shotgun (WGS) entry which is preliminary data.</text>
</comment>
<evidence type="ECO:0000259" key="1">
    <source>
        <dbReference type="Pfam" id="PF22296"/>
    </source>
</evidence>
<dbReference type="Gene3D" id="1.20.1440.60">
    <property type="entry name" value="23S rRNA-intervening sequence"/>
    <property type="match status" value="1"/>
</dbReference>
<gene>
    <name evidence="2" type="ORF">A3I41_00290</name>
</gene>
<organism evidence="2 3">
    <name type="scientific">Candidatus Uhrbacteria bacterium RIFCSPLOWO2_02_FULL_48_18</name>
    <dbReference type="NCBI Taxonomy" id="1802408"/>
    <lineage>
        <taxon>Bacteria</taxon>
        <taxon>Candidatus Uhriibacteriota</taxon>
    </lineage>
</organism>
<dbReference type="CDD" id="cd16376">
    <property type="entry name" value="Avd_like"/>
    <property type="match status" value="1"/>
</dbReference>
<sequence>MTKTRSAYTNWFKLLTDFPKTSRHNLGGKIEGYFLEMLEQIFVSQYLSGEQKMNRLTICISKLDGVKFFLQIAWENKCLPNDKYTALSVDLDEIGRMLGGWKKDIEKKTPPKQ</sequence>
<evidence type="ECO:0000313" key="2">
    <source>
        <dbReference type="EMBL" id="OGL88155.1"/>
    </source>
</evidence>
<dbReference type="AlphaFoldDB" id="A0A1F7VCH7"/>
<dbReference type="EMBL" id="MGEQ01000001">
    <property type="protein sequence ID" value="OGL88155.1"/>
    <property type="molecule type" value="Genomic_DNA"/>
</dbReference>
<evidence type="ECO:0000313" key="3">
    <source>
        <dbReference type="Proteomes" id="UP000176593"/>
    </source>
</evidence>
<accession>A0A1F7VCH7</accession>
<dbReference type="Proteomes" id="UP000176593">
    <property type="component" value="Unassembled WGS sequence"/>
</dbReference>
<reference evidence="2 3" key="1">
    <citation type="journal article" date="2016" name="Nat. Commun.">
        <title>Thousands of microbial genomes shed light on interconnected biogeochemical processes in an aquifer system.</title>
        <authorList>
            <person name="Anantharaman K."/>
            <person name="Brown C.T."/>
            <person name="Hug L.A."/>
            <person name="Sharon I."/>
            <person name="Castelle C.J."/>
            <person name="Probst A.J."/>
            <person name="Thomas B.C."/>
            <person name="Singh A."/>
            <person name="Wilkins M.J."/>
            <person name="Karaoz U."/>
            <person name="Brodie E.L."/>
            <person name="Williams K.H."/>
            <person name="Hubbard S.S."/>
            <person name="Banfield J.F."/>
        </authorList>
    </citation>
    <scope>NUCLEOTIDE SEQUENCE [LARGE SCALE GENOMIC DNA]</scope>
</reference>
<dbReference type="InterPro" id="IPR036583">
    <property type="entry name" value="23S_rRNA_IVS_sf"/>
</dbReference>
<feature type="domain" description="bAvd-like" evidence="1">
    <location>
        <begin position="3"/>
        <end position="104"/>
    </location>
</feature>
<dbReference type="Pfam" id="PF22296">
    <property type="entry name" value="bAvd"/>
    <property type="match status" value="1"/>
</dbReference>